<dbReference type="Gene3D" id="3.30.420.10">
    <property type="entry name" value="Ribonuclease H-like superfamily/Ribonuclease H"/>
    <property type="match status" value="1"/>
</dbReference>
<keyword evidence="6" id="KW-1185">Reference proteome</keyword>
<dbReference type="GO" id="GO:0003676">
    <property type="term" value="F:nucleic acid binding"/>
    <property type="evidence" value="ECO:0007669"/>
    <property type="project" value="InterPro"/>
</dbReference>
<keyword evidence="2" id="KW-0378">Hydrolase</keyword>
<dbReference type="InterPro" id="IPR012337">
    <property type="entry name" value="RNaseH-like_sf"/>
</dbReference>
<dbReference type="Proteomes" id="UP000250043">
    <property type="component" value="Unassembled WGS sequence"/>
</dbReference>
<feature type="domain" description="3'-5' exonuclease" evidence="4">
    <location>
        <begin position="46"/>
        <end position="226"/>
    </location>
</feature>
<dbReference type="GO" id="GO:0005634">
    <property type="term" value="C:nucleus"/>
    <property type="evidence" value="ECO:0007669"/>
    <property type="project" value="TreeGrafter"/>
</dbReference>
<protein>
    <submittedName>
        <fullName evidence="5">Ribonuclease H-like protein</fullName>
    </submittedName>
</protein>
<sequence>MSRGQPKLPRPKPGKTRRIVLPPKPILQEVDPAKYSYKDFKPRPTIVYTRHEQEANDLVETLKGPLGFDMEWPVILRRGRSPEYRKTALVQVCDERIILLVHISQMSRFPAKLREVLEDPAIAKMGVNIQNDGKKLFNDYGVVCSNLVELGVLAHNVDPIFSAMYSRQIVSLERMVHMYVQKVLDKPKVRTSNWALAPLAEDQMEYAANDAHSALMVYKNLLYIAQDNNRILDPSKWSFNISRTYSDIPSPPPASAKPLPSNSVETSKSGGGAGDTSPVRPLVSPRHMKAYELWHHRQLELDDIRVKLRSKSNPLAKSTVVSYVVTALTTDPSLPFDVERLEQFVRLDAYSWKRWQKWIVDRRTALQRAPVATDNEQ</sequence>
<evidence type="ECO:0000256" key="3">
    <source>
        <dbReference type="SAM" id="MobiDB-lite"/>
    </source>
</evidence>
<dbReference type="InterPro" id="IPR002562">
    <property type="entry name" value="3'-5'_exonuclease_dom"/>
</dbReference>
<dbReference type="InterPro" id="IPR051132">
    <property type="entry name" value="3-5_Exonuclease_domain"/>
</dbReference>
<keyword evidence="1" id="KW-0540">Nuclease</keyword>
<evidence type="ECO:0000313" key="5">
    <source>
        <dbReference type="EMBL" id="OCH87160.1"/>
    </source>
</evidence>
<name>A0A8E2DGJ1_9APHY</name>
<dbReference type="PANTHER" id="PTHR13620">
    <property type="entry name" value="3-5 EXONUCLEASE"/>
    <property type="match status" value="1"/>
</dbReference>
<reference evidence="5 6" key="1">
    <citation type="submission" date="2016-07" db="EMBL/GenBank/DDBJ databases">
        <title>Draft genome of the white-rot fungus Obba rivulosa 3A-2.</title>
        <authorList>
            <consortium name="DOE Joint Genome Institute"/>
            <person name="Miettinen O."/>
            <person name="Riley R."/>
            <person name="Acob R."/>
            <person name="Barry K."/>
            <person name="Cullen D."/>
            <person name="De Vries R."/>
            <person name="Hainaut M."/>
            <person name="Hatakka A."/>
            <person name="Henrissat B."/>
            <person name="Hilden K."/>
            <person name="Kuo R."/>
            <person name="Labutti K."/>
            <person name="Lipzen A."/>
            <person name="Makela M.R."/>
            <person name="Sandor L."/>
            <person name="Spatafora J.W."/>
            <person name="Grigoriev I.V."/>
            <person name="Hibbett D.S."/>
        </authorList>
    </citation>
    <scope>NUCLEOTIDE SEQUENCE [LARGE SCALE GENOMIC DNA]</scope>
    <source>
        <strain evidence="5 6">3A-2</strain>
    </source>
</reference>
<dbReference type="AlphaFoldDB" id="A0A8E2DGJ1"/>
<gene>
    <name evidence="5" type="ORF">OBBRIDRAFT_736660</name>
</gene>
<feature type="region of interest" description="Disordered" evidence="3">
    <location>
        <begin position="249"/>
        <end position="281"/>
    </location>
</feature>
<dbReference type="GO" id="GO:0006139">
    <property type="term" value="P:nucleobase-containing compound metabolic process"/>
    <property type="evidence" value="ECO:0007669"/>
    <property type="project" value="InterPro"/>
</dbReference>
<evidence type="ECO:0000256" key="1">
    <source>
        <dbReference type="ARBA" id="ARBA00022722"/>
    </source>
</evidence>
<dbReference type="GO" id="GO:0005737">
    <property type="term" value="C:cytoplasm"/>
    <property type="evidence" value="ECO:0007669"/>
    <property type="project" value="TreeGrafter"/>
</dbReference>
<evidence type="ECO:0000313" key="6">
    <source>
        <dbReference type="Proteomes" id="UP000250043"/>
    </source>
</evidence>
<dbReference type="SMART" id="SM00474">
    <property type="entry name" value="35EXOc"/>
    <property type="match status" value="1"/>
</dbReference>
<organism evidence="5 6">
    <name type="scientific">Obba rivulosa</name>
    <dbReference type="NCBI Taxonomy" id="1052685"/>
    <lineage>
        <taxon>Eukaryota</taxon>
        <taxon>Fungi</taxon>
        <taxon>Dikarya</taxon>
        <taxon>Basidiomycota</taxon>
        <taxon>Agaricomycotina</taxon>
        <taxon>Agaricomycetes</taxon>
        <taxon>Polyporales</taxon>
        <taxon>Gelatoporiaceae</taxon>
        <taxon>Obba</taxon>
    </lineage>
</organism>
<dbReference type="SUPFAM" id="SSF53098">
    <property type="entry name" value="Ribonuclease H-like"/>
    <property type="match status" value="1"/>
</dbReference>
<dbReference type="Pfam" id="PF01612">
    <property type="entry name" value="DNA_pol_A_exo1"/>
    <property type="match status" value="1"/>
</dbReference>
<dbReference type="OrthoDB" id="1920326at2759"/>
<dbReference type="PANTHER" id="PTHR13620:SF104">
    <property type="entry name" value="EXONUCLEASE 3'-5' DOMAIN-CONTAINING PROTEIN 2"/>
    <property type="match status" value="1"/>
</dbReference>
<dbReference type="CDD" id="cd06141">
    <property type="entry name" value="WRN_exo"/>
    <property type="match status" value="1"/>
</dbReference>
<proteinExistence type="predicted"/>
<dbReference type="GO" id="GO:0008408">
    <property type="term" value="F:3'-5' exonuclease activity"/>
    <property type="evidence" value="ECO:0007669"/>
    <property type="project" value="InterPro"/>
</dbReference>
<dbReference type="EMBL" id="KV722496">
    <property type="protein sequence ID" value="OCH87160.1"/>
    <property type="molecule type" value="Genomic_DNA"/>
</dbReference>
<dbReference type="InterPro" id="IPR036397">
    <property type="entry name" value="RNaseH_sf"/>
</dbReference>
<accession>A0A8E2DGJ1</accession>
<evidence type="ECO:0000256" key="2">
    <source>
        <dbReference type="ARBA" id="ARBA00022801"/>
    </source>
</evidence>
<evidence type="ECO:0000259" key="4">
    <source>
        <dbReference type="SMART" id="SM00474"/>
    </source>
</evidence>